<dbReference type="EMBL" id="CP036402">
    <property type="protein sequence ID" value="QBI19090.1"/>
    <property type="molecule type" value="Genomic_DNA"/>
</dbReference>
<protein>
    <submittedName>
        <fullName evidence="2">Carbon monoxide dehydrogenase</fullName>
    </submittedName>
</protein>
<keyword evidence="1" id="KW-0472">Membrane</keyword>
<proteinExistence type="predicted"/>
<organism evidence="2 3">
    <name type="scientific">Egibacter rhizosphaerae</name>
    <dbReference type="NCBI Taxonomy" id="1670831"/>
    <lineage>
        <taxon>Bacteria</taxon>
        <taxon>Bacillati</taxon>
        <taxon>Actinomycetota</taxon>
        <taxon>Nitriliruptoria</taxon>
        <taxon>Egibacterales</taxon>
        <taxon>Egibacteraceae</taxon>
        <taxon>Egibacter</taxon>
    </lineage>
</organism>
<keyword evidence="1" id="KW-0812">Transmembrane</keyword>
<dbReference type="Pfam" id="PF06240">
    <property type="entry name" value="COXG"/>
    <property type="match status" value="1"/>
</dbReference>
<evidence type="ECO:0000256" key="1">
    <source>
        <dbReference type="SAM" id="Phobius"/>
    </source>
</evidence>
<dbReference type="InterPro" id="IPR010419">
    <property type="entry name" value="CO_DH_gsu"/>
</dbReference>
<dbReference type="AlphaFoldDB" id="A0A411YD19"/>
<keyword evidence="1" id="KW-1133">Transmembrane helix</keyword>
<accession>A0A411YD19</accession>
<dbReference type="RefSeq" id="WP_131154087.1">
    <property type="nucleotide sequence ID" value="NZ_CP036402.1"/>
</dbReference>
<sequence>MKVADTHTLNASRQQVWDALQDPNVLAATLPGCRELTAQGDGVYKITLDVGVASITGTYTGEVALADQVEPEAYTLKASGSGGPGTVDASARITLEEAGPGTTRLSYDADAIVGGTIAGVGQRVLIGVAKRNAQQFFEAVDRYLAGETLVEPAPTEAEAAPAAAGAPTEATGVQPGQVFRAPAKAGAAGGDPRWLLGAGVLGALIALAGVLVGRRLAR</sequence>
<dbReference type="Proteomes" id="UP000291469">
    <property type="component" value="Chromosome"/>
</dbReference>
<dbReference type="Gene3D" id="3.30.530.20">
    <property type="match status" value="1"/>
</dbReference>
<dbReference type="KEGG" id="erz:ER308_05725"/>
<dbReference type="PANTHER" id="PTHR38588:SF1">
    <property type="entry name" value="BLL0334 PROTEIN"/>
    <property type="match status" value="1"/>
</dbReference>
<evidence type="ECO:0000313" key="2">
    <source>
        <dbReference type="EMBL" id="QBI19090.1"/>
    </source>
</evidence>
<gene>
    <name evidence="2" type="ORF">ER308_05725</name>
</gene>
<name>A0A411YD19_9ACTN</name>
<dbReference type="SUPFAM" id="SSF55961">
    <property type="entry name" value="Bet v1-like"/>
    <property type="match status" value="1"/>
</dbReference>
<dbReference type="PANTHER" id="PTHR38588">
    <property type="entry name" value="BLL0334 PROTEIN"/>
    <property type="match status" value="1"/>
</dbReference>
<reference evidence="2 3" key="1">
    <citation type="submission" date="2019-01" db="EMBL/GenBank/DDBJ databases">
        <title>Egibacter rhizosphaerae EGI 80759T.</title>
        <authorList>
            <person name="Chen D.-D."/>
            <person name="Tian Y."/>
            <person name="Jiao J.-Y."/>
            <person name="Zhang X.-T."/>
            <person name="Zhang Y.-G."/>
            <person name="Zhang Y."/>
            <person name="Xiao M."/>
            <person name="Shu W.-S."/>
            <person name="Li W.-J."/>
        </authorList>
    </citation>
    <scope>NUCLEOTIDE SEQUENCE [LARGE SCALE GENOMIC DNA]</scope>
    <source>
        <strain evidence="2 3">EGI 80759</strain>
    </source>
</reference>
<dbReference type="CDD" id="cd05018">
    <property type="entry name" value="CoxG"/>
    <property type="match status" value="1"/>
</dbReference>
<keyword evidence="3" id="KW-1185">Reference proteome</keyword>
<dbReference type="OrthoDB" id="9787428at2"/>
<feature type="transmembrane region" description="Helical" evidence="1">
    <location>
        <begin position="194"/>
        <end position="213"/>
    </location>
</feature>
<evidence type="ECO:0000313" key="3">
    <source>
        <dbReference type="Proteomes" id="UP000291469"/>
    </source>
</evidence>
<dbReference type="InterPro" id="IPR023393">
    <property type="entry name" value="START-like_dom_sf"/>
</dbReference>